<protein>
    <submittedName>
        <fullName evidence="10">Mitochondrial carrier domain</fullName>
    </submittedName>
</protein>
<name>A0A0V0QTJ8_PSEPJ</name>
<dbReference type="Pfam" id="PF00153">
    <property type="entry name" value="Mito_carr"/>
    <property type="match status" value="3"/>
</dbReference>
<evidence type="ECO:0000256" key="1">
    <source>
        <dbReference type="ARBA" id="ARBA00004141"/>
    </source>
</evidence>
<evidence type="ECO:0000256" key="3">
    <source>
        <dbReference type="ARBA" id="ARBA00022448"/>
    </source>
</evidence>
<gene>
    <name evidence="10" type="ORF">PPERSA_00607</name>
</gene>
<comment type="similarity">
    <text evidence="2 9">Belongs to the mitochondrial carrier (TC 2.A.29) family.</text>
</comment>
<organism evidence="10 11">
    <name type="scientific">Pseudocohnilembus persalinus</name>
    <name type="common">Ciliate</name>
    <dbReference type="NCBI Taxonomy" id="266149"/>
    <lineage>
        <taxon>Eukaryota</taxon>
        <taxon>Sar</taxon>
        <taxon>Alveolata</taxon>
        <taxon>Ciliophora</taxon>
        <taxon>Intramacronucleata</taxon>
        <taxon>Oligohymenophorea</taxon>
        <taxon>Scuticociliatia</taxon>
        <taxon>Philasterida</taxon>
        <taxon>Pseudocohnilembidae</taxon>
        <taxon>Pseudocohnilembus</taxon>
    </lineage>
</organism>
<sequence length="308" mass="33787">MAQSKEVLPYVQPTLPIGLLMATGGFSACVAEVLTIPFDTAKVRMQVMKKGTYNSIVDCIQKMVVQEGPKSLFNGLGAGFQRQIVFAGIRLGIYEPIRDFYAGGKGESSLHVKVLAGLTSGTIAMMIANPTDLVKIRLQAQGIARLKDPTNIRYHSLSDAYIKIFKQEGLLSFWTGVGPNILRNAVINACELATFDQVKQTLLHYKLMEDNVFCHIVSSSCAGFMACTVGSPVDVIKTRVMNADKAAGEGGIIHIVSNIIKNEGLSTFYNGFSANATRMISWNIAMFVTWGQVKKYTGRYYFGDKNYH</sequence>
<keyword evidence="6" id="KW-1133">Transmembrane helix</keyword>
<evidence type="ECO:0000256" key="6">
    <source>
        <dbReference type="ARBA" id="ARBA00022989"/>
    </source>
</evidence>
<keyword evidence="11" id="KW-1185">Reference proteome</keyword>
<keyword evidence="3 9" id="KW-0813">Transport</keyword>
<keyword evidence="7 8" id="KW-0472">Membrane</keyword>
<dbReference type="EMBL" id="LDAU01000109">
    <property type="protein sequence ID" value="KRX05306.1"/>
    <property type="molecule type" value="Genomic_DNA"/>
</dbReference>
<evidence type="ECO:0000256" key="2">
    <source>
        <dbReference type="ARBA" id="ARBA00006375"/>
    </source>
</evidence>
<dbReference type="PRINTS" id="PR00784">
    <property type="entry name" value="MTUNCOUPLING"/>
</dbReference>
<feature type="repeat" description="Solcar" evidence="8">
    <location>
        <begin position="16"/>
        <end position="100"/>
    </location>
</feature>
<evidence type="ECO:0000313" key="10">
    <source>
        <dbReference type="EMBL" id="KRX05306.1"/>
    </source>
</evidence>
<proteinExistence type="inferred from homology"/>
<keyword evidence="4 8" id="KW-0812">Transmembrane</keyword>
<dbReference type="InterPro" id="IPR018108">
    <property type="entry name" value="MCP_transmembrane"/>
</dbReference>
<dbReference type="InterPro" id="IPR002067">
    <property type="entry name" value="MCP"/>
</dbReference>
<dbReference type="InParanoid" id="A0A0V0QTJ8"/>
<dbReference type="PANTHER" id="PTHR45618">
    <property type="entry name" value="MITOCHONDRIAL DICARBOXYLATE CARRIER-RELATED"/>
    <property type="match status" value="1"/>
</dbReference>
<dbReference type="AlphaFoldDB" id="A0A0V0QTJ8"/>
<evidence type="ECO:0000256" key="4">
    <source>
        <dbReference type="ARBA" id="ARBA00022692"/>
    </source>
</evidence>
<dbReference type="PROSITE" id="PS50920">
    <property type="entry name" value="SOLCAR"/>
    <property type="match status" value="3"/>
</dbReference>
<dbReference type="OrthoDB" id="448427at2759"/>
<evidence type="ECO:0000256" key="8">
    <source>
        <dbReference type="PROSITE-ProRule" id="PRU00282"/>
    </source>
</evidence>
<evidence type="ECO:0000256" key="7">
    <source>
        <dbReference type="ARBA" id="ARBA00023136"/>
    </source>
</evidence>
<reference evidence="10 11" key="1">
    <citation type="journal article" date="2015" name="Sci. Rep.">
        <title>Genome of the facultative scuticociliatosis pathogen Pseudocohnilembus persalinus provides insight into its virulence through horizontal gene transfer.</title>
        <authorList>
            <person name="Xiong J."/>
            <person name="Wang G."/>
            <person name="Cheng J."/>
            <person name="Tian M."/>
            <person name="Pan X."/>
            <person name="Warren A."/>
            <person name="Jiang C."/>
            <person name="Yuan D."/>
            <person name="Miao W."/>
        </authorList>
    </citation>
    <scope>NUCLEOTIDE SEQUENCE [LARGE SCALE GENOMIC DNA]</scope>
    <source>
        <strain evidence="10">36N120E</strain>
    </source>
</reference>
<dbReference type="InterPro" id="IPR050391">
    <property type="entry name" value="Mito_Metabolite_Transporter"/>
</dbReference>
<dbReference type="PROSITE" id="PS51257">
    <property type="entry name" value="PROKAR_LIPOPROTEIN"/>
    <property type="match status" value="1"/>
</dbReference>
<comment type="caution">
    <text evidence="10">The sequence shown here is derived from an EMBL/GenBank/DDBJ whole genome shotgun (WGS) entry which is preliminary data.</text>
</comment>
<evidence type="ECO:0000256" key="9">
    <source>
        <dbReference type="RuleBase" id="RU000488"/>
    </source>
</evidence>
<accession>A0A0V0QTJ8</accession>
<evidence type="ECO:0000256" key="5">
    <source>
        <dbReference type="ARBA" id="ARBA00022737"/>
    </source>
</evidence>
<dbReference type="OMA" id="HARRYCS"/>
<feature type="repeat" description="Solcar" evidence="8">
    <location>
        <begin position="108"/>
        <end position="201"/>
    </location>
</feature>
<dbReference type="GO" id="GO:0016020">
    <property type="term" value="C:membrane"/>
    <property type="evidence" value="ECO:0007669"/>
    <property type="project" value="UniProtKB-SubCell"/>
</dbReference>
<evidence type="ECO:0000313" key="11">
    <source>
        <dbReference type="Proteomes" id="UP000054937"/>
    </source>
</evidence>
<dbReference type="Proteomes" id="UP000054937">
    <property type="component" value="Unassembled WGS sequence"/>
</dbReference>
<dbReference type="SUPFAM" id="SSF103506">
    <property type="entry name" value="Mitochondrial carrier"/>
    <property type="match status" value="1"/>
</dbReference>
<dbReference type="Gene3D" id="1.50.40.10">
    <property type="entry name" value="Mitochondrial carrier domain"/>
    <property type="match status" value="1"/>
</dbReference>
<dbReference type="InterPro" id="IPR023395">
    <property type="entry name" value="MCP_dom_sf"/>
</dbReference>
<comment type="subcellular location">
    <subcellularLocation>
        <location evidence="1">Membrane</location>
        <topology evidence="1">Multi-pass membrane protein</topology>
    </subcellularLocation>
</comment>
<keyword evidence="5" id="KW-0677">Repeat</keyword>
<feature type="repeat" description="Solcar" evidence="8">
    <location>
        <begin position="210"/>
        <end position="296"/>
    </location>
</feature>
<dbReference type="GO" id="GO:0055085">
    <property type="term" value="P:transmembrane transport"/>
    <property type="evidence" value="ECO:0007669"/>
    <property type="project" value="InterPro"/>
</dbReference>